<keyword evidence="2" id="KW-1003">Cell membrane</keyword>
<evidence type="ECO:0000256" key="2">
    <source>
        <dbReference type="ARBA" id="ARBA00022475"/>
    </source>
</evidence>
<organism evidence="7 8">
    <name type="scientific">Defluviimonas salinarum</name>
    <dbReference type="NCBI Taxonomy" id="2992147"/>
    <lineage>
        <taxon>Bacteria</taxon>
        <taxon>Pseudomonadati</taxon>
        <taxon>Pseudomonadota</taxon>
        <taxon>Alphaproteobacteria</taxon>
        <taxon>Rhodobacterales</taxon>
        <taxon>Paracoccaceae</taxon>
        <taxon>Albidovulum</taxon>
    </lineage>
</organism>
<proteinExistence type="predicted"/>
<evidence type="ECO:0000313" key="8">
    <source>
        <dbReference type="Proteomes" id="UP001207582"/>
    </source>
</evidence>
<dbReference type="NCBIfam" id="NF037997">
    <property type="entry name" value="Na_Pi_symport"/>
    <property type="match status" value="1"/>
</dbReference>
<feature type="transmembrane region" description="Helical" evidence="6">
    <location>
        <begin position="111"/>
        <end position="131"/>
    </location>
</feature>
<evidence type="ECO:0000256" key="3">
    <source>
        <dbReference type="ARBA" id="ARBA00022692"/>
    </source>
</evidence>
<dbReference type="PANTHER" id="PTHR10010:SF46">
    <property type="entry name" value="SODIUM-DEPENDENT PHOSPHATE TRANSPORT PROTEIN 2B"/>
    <property type="match status" value="1"/>
</dbReference>
<feature type="transmembrane region" description="Helical" evidence="6">
    <location>
        <begin position="40"/>
        <end position="62"/>
    </location>
</feature>
<name>A0ABT3IZ09_9RHOB</name>
<sequence>MGGMQGDILTLLGGIGMFLLGMRLMTEALGQLGSRQLRAVLRRLTTSPATGALAGAVTTAAIQSSSATMLMTIGFVGAGFLTFPQAVGVVFGANVGTTVTGWMVVLLGFKLHLATAALPLLFASGLFAALGRGQAARVGAMLAGFSLVFLGLDMMQAGAEGFGGMMIPEALPADTIGGRLALLALGVAVTLVIQSSSAGVAMTLVLLGSDAITLPQAASMVIGMDIGTTFKSVVATMGGSRDMRRTAMAHVAYNLVTGAVAFALVGIAVPALDQAFGGDGPAALVAFHTLFNLIGTLLMLPVAAPFARLIERLIPGSGAVLAESLDRRLLADAEAALDSARGATSAVAAALFAALGARLRRGGTDAALRDLAPRMGPVLDDIGDFLIRIRVPEGKTDTLARRTALLHRFDHLQRLWHRTRQKERLRTLAADPVLRRPTETLGAALRLAAAAPDTAPNDARMRRINRLIGERTGRLRRSALLAEHAGLVSPSGVFERTDAIRALQRAAHHAERVIHYGLVAAGEAQEAKSAEQEP</sequence>
<feature type="transmembrane region" description="Helical" evidence="6">
    <location>
        <begin position="69"/>
        <end position="91"/>
    </location>
</feature>
<gene>
    <name evidence="7" type="ORF">OM960_03645</name>
</gene>
<feature type="transmembrane region" description="Helical" evidence="6">
    <location>
        <begin position="179"/>
        <end position="207"/>
    </location>
</feature>
<evidence type="ECO:0000256" key="6">
    <source>
        <dbReference type="SAM" id="Phobius"/>
    </source>
</evidence>
<keyword evidence="4 6" id="KW-1133">Transmembrane helix</keyword>
<dbReference type="PANTHER" id="PTHR10010">
    <property type="entry name" value="SOLUTE CARRIER FAMILY 34 SODIUM PHOSPHATE , MEMBER 2-RELATED"/>
    <property type="match status" value="1"/>
</dbReference>
<keyword evidence="5 6" id="KW-0472">Membrane</keyword>
<feature type="transmembrane region" description="Helical" evidence="6">
    <location>
        <begin position="251"/>
        <end position="272"/>
    </location>
</feature>
<dbReference type="Proteomes" id="UP001207582">
    <property type="component" value="Unassembled WGS sequence"/>
</dbReference>
<feature type="transmembrane region" description="Helical" evidence="6">
    <location>
        <begin position="284"/>
        <end position="307"/>
    </location>
</feature>
<protein>
    <submittedName>
        <fullName evidence="7">Na/Pi symporter</fullName>
    </submittedName>
</protein>
<evidence type="ECO:0000313" key="7">
    <source>
        <dbReference type="EMBL" id="MCW3780676.1"/>
    </source>
</evidence>
<dbReference type="InterPro" id="IPR003841">
    <property type="entry name" value="Na/Pi_transpt"/>
</dbReference>
<keyword evidence="8" id="KW-1185">Reference proteome</keyword>
<keyword evidence="3 6" id="KW-0812">Transmembrane</keyword>
<comment type="caution">
    <text evidence="7">The sequence shown here is derived from an EMBL/GenBank/DDBJ whole genome shotgun (WGS) entry which is preliminary data.</text>
</comment>
<reference evidence="7 8" key="1">
    <citation type="submission" date="2022-10" db="EMBL/GenBank/DDBJ databases">
        <title>Defluviimonas sp. CAU 1641 isolated from mud.</title>
        <authorList>
            <person name="Kim W."/>
        </authorList>
    </citation>
    <scope>NUCLEOTIDE SEQUENCE [LARGE SCALE GENOMIC DNA]</scope>
    <source>
        <strain evidence="7 8">CAU 1641</strain>
    </source>
</reference>
<evidence type="ECO:0000256" key="5">
    <source>
        <dbReference type="ARBA" id="ARBA00023136"/>
    </source>
</evidence>
<feature type="transmembrane region" description="Helical" evidence="6">
    <location>
        <begin position="138"/>
        <end position="159"/>
    </location>
</feature>
<dbReference type="EMBL" id="JAPDOG010000002">
    <property type="protein sequence ID" value="MCW3780676.1"/>
    <property type="molecule type" value="Genomic_DNA"/>
</dbReference>
<accession>A0ABT3IZ09</accession>
<comment type="subcellular location">
    <subcellularLocation>
        <location evidence="1">Cell membrane</location>
        <topology evidence="1">Multi-pass membrane protein</topology>
    </subcellularLocation>
</comment>
<dbReference type="Pfam" id="PF02690">
    <property type="entry name" value="Na_Pi_cotrans"/>
    <property type="match status" value="2"/>
</dbReference>
<evidence type="ECO:0000256" key="4">
    <source>
        <dbReference type="ARBA" id="ARBA00022989"/>
    </source>
</evidence>
<evidence type="ECO:0000256" key="1">
    <source>
        <dbReference type="ARBA" id="ARBA00004651"/>
    </source>
</evidence>